<dbReference type="PANTHER" id="PTHR47288:SF1">
    <property type="entry name" value="WUSCHEL-RELATED HOMEOBOX 9"/>
    <property type="match status" value="1"/>
</dbReference>
<dbReference type="Gene3D" id="1.10.10.60">
    <property type="entry name" value="Homeodomain-like"/>
    <property type="match status" value="1"/>
</dbReference>
<feature type="domain" description="Homeobox" evidence="12">
    <location>
        <begin position="52"/>
        <end position="117"/>
    </location>
</feature>
<keyword evidence="5 9" id="KW-0371">Homeobox</keyword>
<sequence length="377" mass="41715">MASSNKHWPSMFKKSSKTSNHLNWQHGINSSLLSTAFQRTPTSDAGAGDERSPEPKPRWNPKPEQIRILEAIFNSGMVNPPREEIRKIRAQLQEYGQVGDANVFYWFQNRKSRSKHKLRHLHNSKTNKNKNPESSNSSNSLPQITAPPSSSSSDKKANNEFSNIGFSNGVVVSNSPTTTTSVDQNQASGFFQTPFYNFPVENNNNDGMTTQGFYLPEFSNIIHHQDLPQQNVVPLVNDQIMIMNFANENRNGTSSSMKDQQGQDIQDPQLSFCDTSASSTEDPTLVPHIPITNAADVTVPPSITDQLQGVGEEADGRAKCTVIINDVVFEVDVGPFNVREAFGDGAVLFDSTGHPILTDDWGVTLHSLHHGASYYLI</sequence>
<dbReference type="GO" id="GO:0048731">
    <property type="term" value="P:system development"/>
    <property type="evidence" value="ECO:0007669"/>
    <property type="project" value="UniProtKB-ARBA"/>
</dbReference>
<dbReference type="GO" id="GO:0003677">
    <property type="term" value="F:DNA binding"/>
    <property type="evidence" value="ECO:0007669"/>
    <property type="project" value="UniProtKB-UniRule"/>
</dbReference>
<keyword evidence="6" id="KW-0804">Transcription</keyword>
<dbReference type="STRING" id="3827.A0A3Q7YGC5"/>
<keyword evidence="3" id="KW-0805">Transcription regulation</keyword>
<evidence type="ECO:0000256" key="11">
    <source>
        <dbReference type="SAM" id="MobiDB-lite"/>
    </source>
</evidence>
<evidence type="ECO:0000256" key="10">
    <source>
        <dbReference type="RuleBase" id="RU000682"/>
    </source>
</evidence>
<evidence type="ECO:0000256" key="8">
    <source>
        <dbReference type="ARBA" id="ARBA00024040"/>
    </source>
</evidence>
<name>A0A3Q7YGC5_CICAR</name>
<keyword evidence="7 9" id="KW-0539">Nucleus</keyword>
<feature type="region of interest" description="Disordered" evidence="11">
    <location>
        <begin position="1"/>
        <end position="24"/>
    </location>
</feature>
<dbReference type="GO" id="GO:0050793">
    <property type="term" value="P:regulation of developmental process"/>
    <property type="evidence" value="ECO:0007669"/>
    <property type="project" value="InterPro"/>
</dbReference>
<dbReference type="PANTHER" id="PTHR47288">
    <property type="entry name" value="WUSCHEL-RELATED HOMEOBOX 9"/>
    <property type="match status" value="1"/>
</dbReference>
<keyword evidence="4 9" id="KW-0238">DNA-binding</keyword>
<evidence type="ECO:0000259" key="12">
    <source>
        <dbReference type="PROSITE" id="PS50071"/>
    </source>
</evidence>
<proteinExistence type="inferred from homology"/>
<feature type="compositionally biased region" description="Basic residues" evidence="11">
    <location>
        <begin position="115"/>
        <end position="128"/>
    </location>
</feature>
<dbReference type="GeneID" id="101499910"/>
<feature type="DNA-binding region" description="Homeobox" evidence="9">
    <location>
        <begin position="54"/>
        <end position="118"/>
    </location>
</feature>
<evidence type="ECO:0000256" key="9">
    <source>
        <dbReference type="PROSITE-ProRule" id="PRU00108"/>
    </source>
</evidence>
<dbReference type="CDD" id="cd00086">
    <property type="entry name" value="homeodomain"/>
    <property type="match status" value="1"/>
</dbReference>
<dbReference type="RefSeq" id="XP_027192000.1">
    <property type="nucleotide sequence ID" value="XM_027336199.1"/>
</dbReference>
<dbReference type="SMART" id="SM00389">
    <property type="entry name" value="HOX"/>
    <property type="match status" value="1"/>
</dbReference>
<evidence type="ECO:0000256" key="3">
    <source>
        <dbReference type="ARBA" id="ARBA00023015"/>
    </source>
</evidence>
<dbReference type="OrthoDB" id="1935198at2759"/>
<gene>
    <name evidence="14" type="primary">LOC101499910</name>
</gene>
<comment type="similarity">
    <text evidence="8">Belongs to the WUS homeobox family.</text>
</comment>
<reference evidence="13" key="1">
    <citation type="journal article" date="2013" name="Nat. Biotechnol.">
        <title>Draft genome sequence of chickpea (Cicer arietinum) provides a resource for trait improvement.</title>
        <authorList>
            <person name="Varshney R.K."/>
            <person name="Song C."/>
            <person name="Saxena R.K."/>
            <person name="Azam S."/>
            <person name="Yu S."/>
            <person name="Sharpe A.G."/>
            <person name="Cannon S."/>
            <person name="Baek J."/>
            <person name="Rosen B.D."/>
            <person name="Tar'an B."/>
            <person name="Millan T."/>
            <person name="Zhang X."/>
            <person name="Ramsay L.D."/>
            <person name="Iwata A."/>
            <person name="Wang Y."/>
            <person name="Nelson W."/>
            <person name="Farmer A.D."/>
            <person name="Gaur P.M."/>
            <person name="Soderlund C."/>
            <person name="Penmetsa R.V."/>
            <person name="Xu C."/>
            <person name="Bharti A.K."/>
            <person name="He W."/>
            <person name="Winter P."/>
            <person name="Zhao S."/>
            <person name="Hane J.K."/>
            <person name="Carrasquilla-Garcia N."/>
            <person name="Condie J.A."/>
            <person name="Upadhyaya H.D."/>
            <person name="Luo M.C."/>
            <person name="Thudi M."/>
            <person name="Gowda C.L."/>
            <person name="Singh N.P."/>
            <person name="Lichtenzveig J."/>
            <person name="Gali K.K."/>
            <person name="Rubio J."/>
            <person name="Nadarajan N."/>
            <person name="Dolezel J."/>
            <person name="Bansal K.C."/>
            <person name="Xu X."/>
            <person name="Edwards D."/>
            <person name="Zhang G."/>
            <person name="Kahl G."/>
            <person name="Gil J."/>
            <person name="Singh K.B."/>
            <person name="Datta S.K."/>
            <person name="Jackson S.A."/>
            <person name="Wang J."/>
            <person name="Cook D.R."/>
        </authorList>
    </citation>
    <scope>NUCLEOTIDE SEQUENCE [LARGE SCALE GENOMIC DNA]</scope>
    <source>
        <strain evidence="13">cv. CDC Frontier</strain>
    </source>
</reference>
<evidence type="ECO:0000256" key="1">
    <source>
        <dbReference type="ARBA" id="ARBA00004123"/>
    </source>
</evidence>
<keyword evidence="13" id="KW-1185">Reference proteome</keyword>
<feature type="region of interest" description="Disordered" evidence="11">
    <location>
        <begin position="39"/>
        <end position="63"/>
    </location>
</feature>
<organism evidence="13 14">
    <name type="scientific">Cicer arietinum</name>
    <name type="common">Chickpea</name>
    <name type="synonym">Garbanzo</name>
    <dbReference type="NCBI Taxonomy" id="3827"/>
    <lineage>
        <taxon>Eukaryota</taxon>
        <taxon>Viridiplantae</taxon>
        <taxon>Streptophyta</taxon>
        <taxon>Embryophyta</taxon>
        <taxon>Tracheophyta</taxon>
        <taxon>Spermatophyta</taxon>
        <taxon>Magnoliopsida</taxon>
        <taxon>eudicotyledons</taxon>
        <taxon>Gunneridae</taxon>
        <taxon>Pentapetalae</taxon>
        <taxon>rosids</taxon>
        <taxon>fabids</taxon>
        <taxon>Fabales</taxon>
        <taxon>Fabaceae</taxon>
        <taxon>Papilionoideae</taxon>
        <taxon>50 kb inversion clade</taxon>
        <taxon>NPAAA clade</taxon>
        <taxon>Hologalegina</taxon>
        <taxon>IRL clade</taxon>
        <taxon>Cicereae</taxon>
        <taxon>Cicer</taxon>
    </lineage>
</organism>
<dbReference type="GO" id="GO:0003700">
    <property type="term" value="F:DNA-binding transcription factor activity"/>
    <property type="evidence" value="ECO:0007669"/>
    <property type="project" value="InterPro"/>
</dbReference>
<dbReference type="InterPro" id="IPR001356">
    <property type="entry name" value="HD"/>
</dbReference>
<feature type="region of interest" description="Disordered" evidence="11">
    <location>
        <begin position="115"/>
        <end position="160"/>
    </location>
</feature>
<evidence type="ECO:0000313" key="14">
    <source>
        <dbReference type="RefSeq" id="XP_027192000.1"/>
    </source>
</evidence>
<dbReference type="SUPFAM" id="SSF46689">
    <property type="entry name" value="Homeodomain-like"/>
    <property type="match status" value="1"/>
</dbReference>
<dbReference type="PROSITE" id="PS50071">
    <property type="entry name" value="HOMEOBOX_2"/>
    <property type="match status" value="1"/>
</dbReference>
<evidence type="ECO:0000256" key="6">
    <source>
        <dbReference type="ARBA" id="ARBA00023163"/>
    </source>
</evidence>
<accession>A0A3Q7YGC5</accession>
<reference evidence="14" key="2">
    <citation type="submission" date="2025-08" db="UniProtKB">
        <authorList>
            <consortium name="RefSeq"/>
        </authorList>
    </citation>
    <scope>IDENTIFICATION</scope>
    <source>
        <tissue evidence="14">Etiolated seedlings</tissue>
    </source>
</reference>
<dbReference type="GO" id="GO:0005634">
    <property type="term" value="C:nucleus"/>
    <property type="evidence" value="ECO:0007669"/>
    <property type="project" value="UniProtKB-SubCell"/>
</dbReference>
<evidence type="ECO:0000256" key="5">
    <source>
        <dbReference type="ARBA" id="ARBA00023155"/>
    </source>
</evidence>
<dbReference type="InterPro" id="IPR044557">
    <property type="entry name" value="WOX8/9-like"/>
</dbReference>
<evidence type="ECO:0000256" key="7">
    <source>
        <dbReference type="ARBA" id="ARBA00023242"/>
    </source>
</evidence>
<dbReference type="InterPro" id="IPR009057">
    <property type="entry name" value="Homeodomain-like_sf"/>
</dbReference>
<feature type="compositionally biased region" description="Basic and acidic residues" evidence="11">
    <location>
        <begin position="48"/>
        <end position="57"/>
    </location>
</feature>
<protein>
    <submittedName>
        <fullName evidence="14">WUSCHEL-related homeobox 9-like isoform X1</fullName>
    </submittedName>
</protein>
<comment type="subcellular location">
    <subcellularLocation>
        <location evidence="1 9 10">Nucleus</location>
    </subcellularLocation>
</comment>
<evidence type="ECO:0000313" key="13">
    <source>
        <dbReference type="Proteomes" id="UP000087171"/>
    </source>
</evidence>
<dbReference type="Proteomes" id="UP000087171">
    <property type="component" value="Chromosome Ca6"/>
</dbReference>
<evidence type="ECO:0000256" key="4">
    <source>
        <dbReference type="ARBA" id="ARBA00023125"/>
    </source>
</evidence>
<dbReference type="FunFam" id="1.10.10.60:FF:000118">
    <property type="entry name" value="WUSCHEL-related homeobox 11"/>
    <property type="match status" value="1"/>
</dbReference>
<keyword evidence="2" id="KW-0217">Developmental protein</keyword>
<evidence type="ECO:0000256" key="2">
    <source>
        <dbReference type="ARBA" id="ARBA00022473"/>
    </source>
</evidence>
<dbReference type="AlphaFoldDB" id="A0A3Q7YGC5"/>
<dbReference type="KEGG" id="cam:101499910"/>
<dbReference type="Pfam" id="PF00046">
    <property type="entry name" value="Homeodomain"/>
    <property type="match status" value="1"/>
</dbReference>